<evidence type="ECO:0000256" key="1">
    <source>
        <dbReference type="ARBA" id="ARBA00004382"/>
    </source>
</evidence>
<dbReference type="RefSeq" id="WP_053223933.1">
    <property type="nucleotide sequence ID" value="NZ_JSVA01000012.1"/>
</dbReference>
<dbReference type="EMBL" id="JSVA01000012">
    <property type="protein sequence ID" value="KOF02450.1"/>
    <property type="molecule type" value="Genomic_DNA"/>
</dbReference>
<keyword evidence="3" id="KW-0997">Cell inner membrane</keyword>
<evidence type="ECO:0000256" key="6">
    <source>
        <dbReference type="ARBA" id="ARBA00023136"/>
    </source>
</evidence>
<keyword evidence="5" id="KW-1133">Transmembrane helix</keyword>
<dbReference type="Gene3D" id="3.10.50.40">
    <property type="match status" value="1"/>
</dbReference>
<proteinExistence type="inferred from homology"/>
<dbReference type="AlphaFoldDB" id="A0A0L8AJU3"/>
<evidence type="ECO:0000256" key="9">
    <source>
        <dbReference type="ARBA" id="ARBA00040743"/>
    </source>
</evidence>
<dbReference type="PANTHER" id="PTHR47529">
    <property type="entry name" value="PEPTIDYL-PROLYL CIS-TRANS ISOMERASE D"/>
    <property type="match status" value="1"/>
</dbReference>
<dbReference type="SUPFAM" id="SSF109998">
    <property type="entry name" value="Triger factor/SurA peptide-binding domain-like"/>
    <property type="match status" value="1"/>
</dbReference>
<dbReference type="Proteomes" id="UP000036908">
    <property type="component" value="Unassembled WGS sequence"/>
</dbReference>
<dbReference type="InterPro" id="IPR000297">
    <property type="entry name" value="PPIase_PpiC"/>
</dbReference>
<dbReference type="SUPFAM" id="SSF54534">
    <property type="entry name" value="FKBP-like"/>
    <property type="match status" value="1"/>
</dbReference>
<evidence type="ECO:0000256" key="10">
    <source>
        <dbReference type="ARBA" id="ARBA00042775"/>
    </source>
</evidence>
<dbReference type="Pfam" id="PF13616">
    <property type="entry name" value="Rotamase_3"/>
    <property type="match status" value="1"/>
</dbReference>
<gene>
    <name evidence="13" type="ORF">OB69_11760</name>
</gene>
<dbReference type="GO" id="GO:0003755">
    <property type="term" value="F:peptidyl-prolyl cis-trans isomerase activity"/>
    <property type="evidence" value="ECO:0007669"/>
    <property type="project" value="UniProtKB-KW"/>
</dbReference>
<keyword evidence="14" id="KW-1185">Reference proteome</keyword>
<evidence type="ECO:0000256" key="4">
    <source>
        <dbReference type="ARBA" id="ARBA00022692"/>
    </source>
</evidence>
<keyword evidence="11" id="KW-0697">Rotamase</keyword>
<evidence type="ECO:0000256" key="3">
    <source>
        <dbReference type="ARBA" id="ARBA00022519"/>
    </source>
</evidence>
<keyword evidence="11" id="KW-0413">Isomerase</keyword>
<name>A0A0L8AJU3_9BACT</name>
<accession>A0A0L8AJU3</accession>
<evidence type="ECO:0000256" key="5">
    <source>
        <dbReference type="ARBA" id="ARBA00022989"/>
    </source>
</evidence>
<dbReference type="InterPro" id="IPR052029">
    <property type="entry name" value="PpiD_chaperone"/>
</dbReference>
<dbReference type="InterPro" id="IPR027304">
    <property type="entry name" value="Trigger_fact/SurA_dom_sf"/>
</dbReference>
<organism evidence="13 14">
    <name type="scientific">Roseivirga seohaensis subsp. aquiponti</name>
    <dbReference type="NCBI Taxonomy" id="1566026"/>
    <lineage>
        <taxon>Bacteria</taxon>
        <taxon>Pseudomonadati</taxon>
        <taxon>Bacteroidota</taxon>
        <taxon>Cytophagia</taxon>
        <taxon>Cytophagales</taxon>
        <taxon>Roseivirgaceae</taxon>
        <taxon>Roseivirga</taxon>
    </lineage>
</organism>
<dbReference type="InterPro" id="IPR023058">
    <property type="entry name" value="PPIase_PpiC_CS"/>
</dbReference>
<protein>
    <recommendedName>
        <fullName evidence="9">Periplasmic chaperone PpiD</fullName>
    </recommendedName>
    <alternativeName>
        <fullName evidence="10">Periplasmic folding chaperone</fullName>
    </alternativeName>
</protein>
<comment type="similarity">
    <text evidence="8">Belongs to the PpiD chaperone family.</text>
</comment>
<keyword evidence="4" id="KW-0812">Transmembrane</keyword>
<keyword evidence="6" id="KW-0472">Membrane</keyword>
<reference evidence="14" key="1">
    <citation type="submission" date="2014-11" db="EMBL/GenBank/DDBJ databases">
        <title>Genome sequencing of Roseivirga sp. D-25.</title>
        <authorList>
            <person name="Selvaratnam C."/>
            <person name="Thevarajoo S."/>
            <person name="Goh K.M."/>
            <person name="Eee R."/>
            <person name="Chan K.-G."/>
            <person name="Chong C.S."/>
        </authorList>
    </citation>
    <scope>NUCLEOTIDE SEQUENCE [LARGE SCALE GENOMIC DNA]</scope>
    <source>
        <strain evidence="14">D-25</strain>
    </source>
</reference>
<evidence type="ECO:0000313" key="13">
    <source>
        <dbReference type="EMBL" id="KOF02450.1"/>
    </source>
</evidence>
<dbReference type="OrthoDB" id="9812372at2"/>
<sequence length="709" mass="78135">MAIINTLREKMGRLLVVVVGASILAFVLTDVLSSRSSILGSDKQEVGEISGESISQQEYANLVESIKQNYMAQYGINPNEFLMQTIRDQAWEQLIAQIAYTKRFDKAGIAVSGDERIDMVQGKNISPQVLQQFADPQTGELDRQFLNQVLVNSDLDPQSRLRWQLFENSLAENRRMTKYQNLILKTNYVTLAEAQQEHMEQEGGITLDYLYIPFLAVDDNQITEVTDTDLQAYLNEHKDEYTVEESRSIDYISFPVIPSAADSAYYTEELNLLRAQLETGDNDSTLAVINTEQGIGFGTFDPSALPDDVVNNLSNLKKGDVIGPKLSNGIYTLFKLSDIVKSDAEFVRVSHILLRTEGMSATEKAQVKAKAEGILRQARNGADFAQLAIENSEDSSGPSGGDLGWYRKGGDAQGQWAEPFENAAFSVNREGVINRVVESDFGYHIMNVTGAPSNNRYKVAMILKELTPSDETIDVAYQKAGQFVLETDSYDEFVNNASANGYSVFSGNNINSNSSSIGRLQNARQIVTWLYGEASVGDVKDFDLGEEYVVAVYRAKVEAGTAKLTDSGVRSQIKLKVENAKKAKYITDKIASASGSLSDMAASFDAIAQVYTDTEVKLSSNSLPNVGVAPAAVGTAFALKNVGDRSKAITTDVGVVIMELKSKNAPAAITDYTTYVNQIQQRALNNAQLKMNQSIREKAEILDKRYKFY</sequence>
<comment type="caution">
    <text evidence="13">The sequence shown here is derived from an EMBL/GenBank/DDBJ whole genome shotgun (WGS) entry which is preliminary data.</text>
</comment>
<dbReference type="PATRIC" id="fig|1566026.4.peg.641"/>
<evidence type="ECO:0000256" key="8">
    <source>
        <dbReference type="ARBA" id="ARBA00038408"/>
    </source>
</evidence>
<dbReference type="PANTHER" id="PTHR47529:SF1">
    <property type="entry name" value="PERIPLASMIC CHAPERONE PPID"/>
    <property type="match status" value="1"/>
</dbReference>
<keyword evidence="7" id="KW-0143">Chaperone</keyword>
<comment type="subcellular location">
    <subcellularLocation>
        <location evidence="1">Cell inner membrane</location>
        <topology evidence="1">Single-pass type II membrane protein</topology>
        <orientation evidence="1">Periplasmic side</orientation>
    </subcellularLocation>
</comment>
<dbReference type="GO" id="GO:0005886">
    <property type="term" value="C:plasma membrane"/>
    <property type="evidence" value="ECO:0007669"/>
    <property type="project" value="UniProtKB-SubCell"/>
</dbReference>
<evidence type="ECO:0000256" key="2">
    <source>
        <dbReference type="ARBA" id="ARBA00022475"/>
    </source>
</evidence>
<dbReference type="Pfam" id="PF13623">
    <property type="entry name" value="SurA_N_2"/>
    <property type="match status" value="1"/>
</dbReference>
<feature type="domain" description="PpiC" evidence="12">
    <location>
        <begin position="344"/>
        <end position="450"/>
    </location>
</feature>
<keyword evidence="2" id="KW-1003">Cell membrane</keyword>
<evidence type="ECO:0000313" key="14">
    <source>
        <dbReference type="Proteomes" id="UP000036908"/>
    </source>
</evidence>
<dbReference type="PROSITE" id="PS50198">
    <property type="entry name" value="PPIC_PPIASE_2"/>
    <property type="match status" value="1"/>
</dbReference>
<evidence type="ECO:0000256" key="11">
    <source>
        <dbReference type="PROSITE-ProRule" id="PRU00278"/>
    </source>
</evidence>
<dbReference type="InterPro" id="IPR046357">
    <property type="entry name" value="PPIase_dom_sf"/>
</dbReference>
<dbReference type="PROSITE" id="PS01096">
    <property type="entry name" value="PPIC_PPIASE_1"/>
    <property type="match status" value="1"/>
</dbReference>
<evidence type="ECO:0000256" key="7">
    <source>
        <dbReference type="ARBA" id="ARBA00023186"/>
    </source>
</evidence>
<evidence type="ECO:0000259" key="12">
    <source>
        <dbReference type="PROSITE" id="PS50198"/>
    </source>
</evidence>